<protein>
    <submittedName>
        <fullName evidence="2">Transposase</fullName>
    </submittedName>
</protein>
<evidence type="ECO:0000259" key="1">
    <source>
        <dbReference type="PROSITE" id="PS50994"/>
    </source>
</evidence>
<dbReference type="InterPro" id="IPR036397">
    <property type="entry name" value="RNaseH_sf"/>
</dbReference>
<sequence length="821" mass="92811">MKHKSNSWLTNMQPWHPKLPCVEAINTAMFDCRLNGEGRANVNSAIANGPSRRVQSHRGNVTIRFTSTKMATQVMLESRRGELPLAVLAEANPDVVAFFAQPDPIELEIKDASGKVLTRLSYTPDLMVVFKNAVEIWEARDLAKLAADHLKNPMRFVLTEDGQWHDRAAEEAYKKLGFQHRLIDNSSIPSVLVRNIRFLEDYTRSDSPPLDPKVGEAIAAYVQAQRFVTLHHLIRLAGFKADDVYKLVLLNGVYVDMKTQLLDNSSDLTIYSDATTCAAHQRVATAQLEKPLPVPGRAWIRTGGQLKYQGVTYTVILVGERDVLVRNSDGIDSTLQLEALRALNDAGHIVTDALTQKSDIRQLADFSPEEIERAMARMDAIANPGASKYSIRQINKFRRCIAHCVTQIDALIALMDRQRDRGNFKPRHPSRSQDLLRQAIDEHYNKPERPTRMDAWKEYVKACRTTLPDQSAVTPISYSRFCKSCNEHEDVKKREGKKQAYQKRAIVQSLDNAYPVHGLRPHEVVHIDHTVATMATISPNGADLGKPYLSIAFDACIASCRAMVLSYNPPSSATVLLLLRDYVRRNGRAPSGLVLDHGKEFKSAELAFFCALHGIEIRYRPPGMPRGGSPVERAFGSLETEVFAALEGNTRQMRDPRLVTAEVNPFARATWTLTALYYAIEKYFFQDKPNEVSPALGMTPKEYEKKLLEETGQRAHMLVRYDENLMLLTCPHPTRRHHVVDPKRGVWVNGMWYMHPDFKKLLGKTKAEVRVEPWLHRVVYVQINQRWVAATASNARWVGNKTKEEVEIALREERRQAGADA</sequence>
<name>A0ABQ3G2N0_9BURK</name>
<gene>
    <name evidence="2" type="ORF">GCM10007320_29800</name>
</gene>
<dbReference type="Proteomes" id="UP000626210">
    <property type="component" value="Unassembled WGS sequence"/>
</dbReference>
<keyword evidence="3" id="KW-1185">Reference proteome</keyword>
<dbReference type="Gene3D" id="3.30.420.10">
    <property type="entry name" value="Ribonuclease H-like superfamily/Ribonuclease H"/>
    <property type="match status" value="1"/>
</dbReference>
<organism evidence="2 3">
    <name type="scientific">Pseudorhodoferax aquiterrae</name>
    <dbReference type="NCBI Taxonomy" id="747304"/>
    <lineage>
        <taxon>Bacteria</taxon>
        <taxon>Pseudomonadati</taxon>
        <taxon>Pseudomonadota</taxon>
        <taxon>Betaproteobacteria</taxon>
        <taxon>Burkholderiales</taxon>
        <taxon>Comamonadaceae</taxon>
    </lineage>
</organism>
<dbReference type="SUPFAM" id="SSF53098">
    <property type="entry name" value="Ribonuclease H-like"/>
    <property type="match status" value="1"/>
</dbReference>
<evidence type="ECO:0000313" key="2">
    <source>
        <dbReference type="EMBL" id="GHC85098.1"/>
    </source>
</evidence>
<dbReference type="InterPro" id="IPR012337">
    <property type="entry name" value="RNaseH-like_sf"/>
</dbReference>
<dbReference type="InterPro" id="IPR001584">
    <property type="entry name" value="Integrase_cat-core"/>
</dbReference>
<evidence type="ECO:0000313" key="3">
    <source>
        <dbReference type="Proteomes" id="UP000626210"/>
    </source>
</evidence>
<reference evidence="3" key="1">
    <citation type="journal article" date="2019" name="Int. J. Syst. Evol. Microbiol.">
        <title>The Global Catalogue of Microorganisms (GCM) 10K type strain sequencing project: providing services to taxonomists for standard genome sequencing and annotation.</title>
        <authorList>
            <consortium name="The Broad Institute Genomics Platform"/>
            <consortium name="The Broad Institute Genome Sequencing Center for Infectious Disease"/>
            <person name="Wu L."/>
            <person name="Ma J."/>
        </authorList>
    </citation>
    <scope>NUCLEOTIDE SEQUENCE [LARGE SCALE GENOMIC DNA]</scope>
    <source>
        <strain evidence="3">KCTC 23314</strain>
    </source>
</reference>
<proteinExistence type="predicted"/>
<accession>A0ABQ3G2N0</accession>
<comment type="caution">
    <text evidence="2">The sequence shown here is derived from an EMBL/GenBank/DDBJ whole genome shotgun (WGS) entry which is preliminary data.</text>
</comment>
<feature type="domain" description="Integrase catalytic" evidence="1">
    <location>
        <begin position="517"/>
        <end position="708"/>
    </location>
</feature>
<dbReference type="EMBL" id="BMYK01000008">
    <property type="protein sequence ID" value="GHC85098.1"/>
    <property type="molecule type" value="Genomic_DNA"/>
</dbReference>
<dbReference type="PROSITE" id="PS50994">
    <property type="entry name" value="INTEGRASE"/>
    <property type="match status" value="1"/>
</dbReference>
<dbReference type="RefSeq" id="WP_189687739.1">
    <property type="nucleotide sequence ID" value="NZ_BMYK01000008.1"/>
</dbReference>